<organism evidence="2 3">
    <name type="scientific">Enemella evansiae</name>
    <dbReference type="NCBI Taxonomy" id="2016499"/>
    <lineage>
        <taxon>Bacteria</taxon>
        <taxon>Bacillati</taxon>
        <taxon>Actinomycetota</taxon>
        <taxon>Actinomycetes</taxon>
        <taxon>Propionibacteriales</taxon>
        <taxon>Propionibacteriaceae</taxon>
        <taxon>Enemella</taxon>
    </lineage>
</organism>
<dbReference type="PROSITE" id="PS51186">
    <property type="entry name" value="GNAT"/>
    <property type="match status" value="1"/>
</dbReference>
<reference evidence="2 3" key="1">
    <citation type="submission" date="2017-07" db="EMBL/GenBank/DDBJ databases">
        <title>Draft whole genome sequences of clinical Proprionibacteriaceae strains.</title>
        <authorList>
            <person name="Bernier A.-M."/>
            <person name="Bernard K."/>
            <person name="Domingo M.-C."/>
        </authorList>
    </citation>
    <scope>NUCLEOTIDE SEQUENCE [LARGE SCALE GENOMIC DNA]</scope>
    <source>
        <strain evidence="2 3">NML 030167</strain>
    </source>
</reference>
<dbReference type="GO" id="GO:0016747">
    <property type="term" value="F:acyltransferase activity, transferring groups other than amino-acyl groups"/>
    <property type="evidence" value="ECO:0007669"/>
    <property type="project" value="InterPro"/>
</dbReference>
<dbReference type="InterPro" id="IPR000182">
    <property type="entry name" value="GNAT_dom"/>
</dbReference>
<dbReference type="PANTHER" id="PTHR43610">
    <property type="entry name" value="BLL6696 PROTEIN"/>
    <property type="match status" value="1"/>
</dbReference>
<feature type="domain" description="N-acetyltransferase" evidence="1">
    <location>
        <begin position="15"/>
        <end position="180"/>
    </location>
</feature>
<dbReference type="PANTHER" id="PTHR43610:SF1">
    <property type="entry name" value="N-ACETYLTRANSFERASE DOMAIN-CONTAINING PROTEIN"/>
    <property type="match status" value="1"/>
</dbReference>
<dbReference type="Proteomes" id="UP000215896">
    <property type="component" value="Unassembled WGS sequence"/>
</dbReference>
<evidence type="ECO:0000313" key="2">
    <source>
        <dbReference type="EMBL" id="OYO14811.1"/>
    </source>
</evidence>
<protein>
    <submittedName>
        <fullName evidence="2">GNAT family N-acetyltransferase</fullName>
    </submittedName>
</protein>
<dbReference type="InterPro" id="IPR016181">
    <property type="entry name" value="Acyl_CoA_acyltransferase"/>
</dbReference>
<keyword evidence="3" id="KW-1185">Reference proteome</keyword>
<sequence length="203" mass="22535">MTMRPDHRELVGETVRLTATTPADAPELFAAMDDPRVWEVNPSVAAGRPRDAEEYARELIWDPAVKVQYTIRGLAGGAVVGTTSIMDIDLHNEKAHIGSTMLSPSTWGTRVNPEVKYLLLRHVFEDCGFGRIKIQTDANNERSQAAIAKLGAVREGVIRRDLRRHDGTFRDTVVFSILRSEWPAVREGIRARLAPAAGTRHEG</sequence>
<evidence type="ECO:0000313" key="3">
    <source>
        <dbReference type="Proteomes" id="UP000215896"/>
    </source>
</evidence>
<dbReference type="RefSeq" id="WP_094405467.1">
    <property type="nucleotide sequence ID" value="NZ_NMVN01000016.1"/>
</dbReference>
<gene>
    <name evidence="2" type="ORF">CGZ94_07405</name>
</gene>
<dbReference type="SUPFAM" id="SSF55729">
    <property type="entry name" value="Acyl-CoA N-acyltransferases (Nat)"/>
    <property type="match status" value="1"/>
</dbReference>
<name>A0A255GGU6_9ACTN</name>
<dbReference type="Gene3D" id="3.40.630.30">
    <property type="match status" value="1"/>
</dbReference>
<dbReference type="EMBL" id="NMVO01000012">
    <property type="protein sequence ID" value="OYO14811.1"/>
    <property type="molecule type" value="Genomic_DNA"/>
</dbReference>
<dbReference type="AlphaFoldDB" id="A0A255GGU6"/>
<proteinExistence type="predicted"/>
<comment type="caution">
    <text evidence="2">The sequence shown here is derived from an EMBL/GenBank/DDBJ whole genome shotgun (WGS) entry which is preliminary data.</text>
</comment>
<keyword evidence="2" id="KW-0808">Transferase</keyword>
<dbReference type="OrthoDB" id="9795199at2"/>
<dbReference type="Pfam" id="PF13302">
    <property type="entry name" value="Acetyltransf_3"/>
    <property type="match status" value="1"/>
</dbReference>
<accession>A0A255GGU6</accession>
<evidence type="ECO:0000259" key="1">
    <source>
        <dbReference type="PROSITE" id="PS51186"/>
    </source>
</evidence>